<dbReference type="SUPFAM" id="SSF140453">
    <property type="entry name" value="EsxAB dimer-like"/>
    <property type="match status" value="1"/>
</dbReference>
<reference evidence="1 2" key="1">
    <citation type="submission" date="2015-06" db="EMBL/GenBank/DDBJ databases">
        <authorList>
            <person name="Hoefler B.C."/>
            <person name="Straight P.D."/>
        </authorList>
    </citation>
    <scope>NUCLEOTIDE SEQUENCE [LARGE SCALE GENOMIC DNA]</scope>
    <source>
        <strain evidence="1 2">NRRL 3427</strain>
    </source>
</reference>
<name>A0A0L8JD83_STRVR</name>
<dbReference type="RefSeq" id="WP_033210451.1">
    <property type="nucleotide sequence ID" value="NZ_LGUP01000388.1"/>
</dbReference>
<evidence type="ECO:0000313" key="2">
    <source>
        <dbReference type="Proteomes" id="UP000037023"/>
    </source>
</evidence>
<proteinExistence type="predicted"/>
<accession>A0A0L8JD83</accession>
<dbReference type="InterPro" id="IPR036689">
    <property type="entry name" value="ESAT-6-like_sf"/>
</dbReference>
<dbReference type="EMBL" id="LGUP01000388">
    <property type="protein sequence ID" value="KOG11610.1"/>
    <property type="molecule type" value="Genomic_DNA"/>
</dbReference>
<dbReference type="Gene3D" id="1.10.287.1060">
    <property type="entry name" value="ESAT-6-like"/>
    <property type="match status" value="1"/>
</dbReference>
<dbReference type="Proteomes" id="UP000037023">
    <property type="component" value="Unassembled WGS sequence"/>
</dbReference>
<comment type="caution">
    <text evidence="1">The sequence shown here is derived from an EMBL/GenBank/DDBJ whole genome shotgun (WGS) entry which is preliminary data.</text>
</comment>
<organism evidence="1 2">
    <name type="scientific">Streptomyces viridochromogenes</name>
    <dbReference type="NCBI Taxonomy" id="1938"/>
    <lineage>
        <taxon>Bacteria</taxon>
        <taxon>Bacillati</taxon>
        <taxon>Actinomycetota</taxon>
        <taxon>Actinomycetes</taxon>
        <taxon>Kitasatosporales</taxon>
        <taxon>Streptomycetaceae</taxon>
        <taxon>Streptomyces</taxon>
    </lineage>
</organism>
<protein>
    <recommendedName>
        <fullName evidence="3">WXG100 family type VII secretion target</fullName>
    </recommendedName>
</protein>
<dbReference type="AlphaFoldDB" id="A0A0L8JD83"/>
<gene>
    <name evidence="1" type="ORF">ADK34_33925</name>
</gene>
<dbReference type="PATRIC" id="fig|1938.6.peg.7292"/>
<evidence type="ECO:0008006" key="3">
    <source>
        <dbReference type="Google" id="ProtNLM"/>
    </source>
</evidence>
<sequence length="118" mass="12757">MTTPNNPVDAAFDSLFGPLFEMGQAYAYAIEPILDGLDELGKVTDVVENSVATMKANVELNFDGWAGASKAEFTRVHQETAAHLVAISDWLLEMKQKVGVLVQGVSDDDNATAQRLSQ</sequence>
<evidence type="ECO:0000313" key="1">
    <source>
        <dbReference type="EMBL" id="KOG11610.1"/>
    </source>
</evidence>